<dbReference type="InParanoid" id="D3B0B9"/>
<comment type="caution">
    <text evidence="7">The sequence shown here is derived from an EMBL/GenBank/DDBJ whole genome shotgun (WGS) entry which is preliminary data.</text>
</comment>
<keyword evidence="5 6" id="KW-0472">Membrane</keyword>
<evidence type="ECO:0000256" key="3">
    <source>
        <dbReference type="ARBA" id="ARBA00022692"/>
    </source>
</evidence>
<sequence length="133" mass="14499">MFFFVTDRLSCIFLIGATGIPWAVVMVLPFTLVGMGSSPSESGFHMGELNIFVVIPQLLVSLGISFIISLFHNDVVSSLLTGAISSLIATLLVFRIIIPHEIRPKGVYFVFIGSTKFSHNSHPSYHQLLSTSG</sequence>
<keyword evidence="3 6" id="KW-0812">Transmembrane</keyword>
<name>D3B0B9_HETP5</name>
<protein>
    <submittedName>
        <fullName evidence="7">Uncharacterized protein</fullName>
    </submittedName>
</protein>
<dbReference type="RefSeq" id="XP_020436855.1">
    <property type="nucleotide sequence ID" value="XM_020572738.1"/>
</dbReference>
<proteinExistence type="predicted"/>
<keyword evidence="2" id="KW-0813">Transport</keyword>
<gene>
    <name evidence="7" type="ORF">PPL_01735</name>
</gene>
<comment type="subcellular location">
    <subcellularLocation>
        <location evidence="1">Membrane</location>
        <topology evidence="1">Multi-pass membrane protein</topology>
    </subcellularLocation>
</comment>
<feature type="transmembrane region" description="Helical" evidence="6">
    <location>
        <begin position="49"/>
        <end position="71"/>
    </location>
</feature>
<dbReference type="Proteomes" id="UP000001396">
    <property type="component" value="Unassembled WGS sequence"/>
</dbReference>
<dbReference type="EMBL" id="ADBJ01000008">
    <property type="protein sequence ID" value="EFA84743.1"/>
    <property type="molecule type" value="Genomic_DNA"/>
</dbReference>
<evidence type="ECO:0000313" key="7">
    <source>
        <dbReference type="EMBL" id="EFA84743.1"/>
    </source>
</evidence>
<evidence type="ECO:0000256" key="4">
    <source>
        <dbReference type="ARBA" id="ARBA00022989"/>
    </source>
</evidence>
<evidence type="ECO:0000256" key="2">
    <source>
        <dbReference type="ARBA" id="ARBA00022448"/>
    </source>
</evidence>
<feature type="transmembrane region" description="Helical" evidence="6">
    <location>
        <begin position="77"/>
        <end position="98"/>
    </location>
</feature>
<keyword evidence="4 6" id="KW-1133">Transmembrane helix</keyword>
<organism evidence="7 8">
    <name type="scientific">Heterostelium pallidum (strain ATCC 26659 / Pp 5 / PN500)</name>
    <name type="common">Cellular slime mold</name>
    <name type="synonym">Polysphondylium pallidum</name>
    <dbReference type="NCBI Taxonomy" id="670386"/>
    <lineage>
        <taxon>Eukaryota</taxon>
        <taxon>Amoebozoa</taxon>
        <taxon>Evosea</taxon>
        <taxon>Eumycetozoa</taxon>
        <taxon>Dictyostelia</taxon>
        <taxon>Acytosteliales</taxon>
        <taxon>Acytosteliaceae</taxon>
        <taxon>Heterostelium</taxon>
    </lineage>
</organism>
<feature type="transmembrane region" description="Helical" evidence="6">
    <location>
        <begin position="12"/>
        <end position="37"/>
    </location>
</feature>
<dbReference type="PANTHER" id="PTHR19432:SF35">
    <property type="entry name" value="SOLUTE CARRIER FAMILY 45 MEMBER 3 ISOFORM X1"/>
    <property type="match status" value="1"/>
</dbReference>
<evidence type="ECO:0000256" key="1">
    <source>
        <dbReference type="ARBA" id="ARBA00004141"/>
    </source>
</evidence>
<keyword evidence="8" id="KW-1185">Reference proteome</keyword>
<accession>D3B0B9</accession>
<dbReference type="GO" id="GO:0016020">
    <property type="term" value="C:membrane"/>
    <property type="evidence" value="ECO:0007669"/>
    <property type="project" value="UniProtKB-SubCell"/>
</dbReference>
<dbReference type="GO" id="GO:0008506">
    <property type="term" value="F:sucrose:proton symporter activity"/>
    <property type="evidence" value="ECO:0007669"/>
    <property type="project" value="TreeGrafter"/>
</dbReference>
<dbReference type="PANTHER" id="PTHR19432">
    <property type="entry name" value="SUGAR TRANSPORTER"/>
    <property type="match status" value="1"/>
</dbReference>
<reference evidence="7 8" key="1">
    <citation type="journal article" date="2011" name="Genome Res.">
        <title>Phylogeny-wide analysis of social amoeba genomes highlights ancient origins for complex intercellular communication.</title>
        <authorList>
            <person name="Heidel A.J."/>
            <person name="Lawal H.M."/>
            <person name="Felder M."/>
            <person name="Schilde C."/>
            <person name="Helps N.R."/>
            <person name="Tunggal B."/>
            <person name="Rivero F."/>
            <person name="John U."/>
            <person name="Schleicher M."/>
            <person name="Eichinger L."/>
            <person name="Platzer M."/>
            <person name="Noegel A.A."/>
            <person name="Schaap P."/>
            <person name="Gloeckner G."/>
        </authorList>
    </citation>
    <scope>NUCLEOTIDE SEQUENCE [LARGE SCALE GENOMIC DNA]</scope>
    <source>
        <strain evidence="8">ATCC 26659 / Pp 5 / PN500</strain>
    </source>
</reference>
<evidence type="ECO:0000256" key="5">
    <source>
        <dbReference type="ARBA" id="ARBA00023136"/>
    </source>
</evidence>
<dbReference type="OMA" id="HEIRPKG"/>
<evidence type="ECO:0000256" key="6">
    <source>
        <dbReference type="SAM" id="Phobius"/>
    </source>
</evidence>
<dbReference type="AlphaFoldDB" id="D3B0B9"/>
<evidence type="ECO:0000313" key="8">
    <source>
        <dbReference type="Proteomes" id="UP000001396"/>
    </source>
</evidence>
<dbReference type="GeneID" id="31357263"/>